<accession>A0ABS9NQ08</accession>
<keyword evidence="8" id="KW-1185">Reference proteome</keyword>
<evidence type="ECO:0000256" key="5">
    <source>
        <dbReference type="HAMAP-Rule" id="MF_00376"/>
    </source>
</evidence>
<dbReference type="SUPFAM" id="SSF52540">
    <property type="entry name" value="P-loop containing nucleoside triphosphate hydrolases"/>
    <property type="match status" value="1"/>
</dbReference>
<dbReference type="Pfam" id="PF01121">
    <property type="entry name" value="CoaE"/>
    <property type="match status" value="1"/>
</dbReference>
<dbReference type="PROSITE" id="PS51219">
    <property type="entry name" value="DPCK"/>
    <property type="match status" value="1"/>
</dbReference>
<dbReference type="Gene3D" id="3.40.50.300">
    <property type="entry name" value="P-loop containing nucleotide triphosphate hydrolases"/>
    <property type="match status" value="1"/>
</dbReference>
<evidence type="ECO:0000313" key="7">
    <source>
        <dbReference type="EMBL" id="MCG6504886.1"/>
    </source>
</evidence>
<dbReference type="CDD" id="cd02022">
    <property type="entry name" value="DPCK"/>
    <property type="match status" value="1"/>
</dbReference>
<comment type="subcellular location">
    <subcellularLocation>
        <location evidence="5">Cytoplasm</location>
    </subcellularLocation>
</comment>
<evidence type="ECO:0000256" key="2">
    <source>
        <dbReference type="ARBA" id="ARBA00022741"/>
    </source>
</evidence>
<dbReference type="Proteomes" id="UP001298424">
    <property type="component" value="Unassembled WGS sequence"/>
</dbReference>
<dbReference type="EMBL" id="JAKOOW010000037">
    <property type="protein sequence ID" value="MCG6504886.1"/>
    <property type="molecule type" value="Genomic_DNA"/>
</dbReference>
<keyword evidence="4 5" id="KW-0173">Coenzyme A biosynthesis</keyword>
<comment type="caution">
    <text evidence="7">The sequence shown here is derived from an EMBL/GenBank/DDBJ whole genome shotgun (WGS) entry which is preliminary data.</text>
</comment>
<comment type="catalytic activity">
    <reaction evidence="5">
        <text>3'-dephospho-CoA + ATP = ADP + CoA + H(+)</text>
        <dbReference type="Rhea" id="RHEA:18245"/>
        <dbReference type="ChEBI" id="CHEBI:15378"/>
        <dbReference type="ChEBI" id="CHEBI:30616"/>
        <dbReference type="ChEBI" id="CHEBI:57287"/>
        <dbReference type="ChEBI" id="CHEBI:57328"/>
        <dbReference type="ChEBI" id="CHEBI:456216"/>
        <dbReference type="EC" id="2.7.1.24"/>
    </reaction>
</comment>
<comment type="function">
    <text evidence="5">Catalyzes the phosphorylation of the 3'-hydroxyl group of dephosphocoenzyme A to form coenzyme A.</text>
</comment>
<proteinExistence type="inferred from homology"/>
<evidence type="ECO:0000313" key="8">
    <source>
        <dbReference type="Proteomes" id="UP001298424"/>
    </source>
</evidence>
<keyword evidence="3 5" id="KW-0067">ATP-binding</keyword>
<keyword evidence="5" id="KW-0963">Cytoplasm</keyword>
<evidence type="ECO:0000256" key="6">
    <source>
        <dbReference type="NCBIfam" id="TIGR00152"/>
    </source>
</evidence>
<reference evidence="7 8" key="1">
    <citation type="submission" date="2022-02" db="EMBL/GenBank/DDBJ databases">
        <title>Genome sequence data of Kingella unionensis sp. nov. strain CICC 24913 (CCUG 75125).</title>
        <authorList>
            <person name="Xiao M."/>
        </authorList>
    </citation>
    <scope>NUCLEOTIDE SEQUENCE [LARGE SCALE GENOMIC DNA]</scope>
    <source>
        <strain evidence="7 8">CICC 24913</strain>
    </source>
</reference>
<evidence type="ECO:0000256" key="1">
    <source>
        <dbReference type="ARBA" id="ARBA00009018"/>
    </source>
</evidence>
<gene>
    <name evidence="5 7" type="primary">coaE</name>
    <name evidence="7" type="ORF">MB824_10305</name>
</gene>
<dbReference type="PANTHER" id="PTHR10695:SF46">
    <property type="entry name" value="BIFUNCTIONAL COENZYME A SYNTHASE-RELATED"/>
    <property type="match status" value="1"/>
</dbReference>
<dbReference type="HAMAP" id="MF_00376">
    <property type="entry name" value="Dephospho_CoA_kinase"/>
    <property type="match status" value="1"/>
</dbReference>
<evidence type="ECO:0000256" key="4">
    <source>
        <dbReference type="ARBA" id="ARBA00022993"/>
    </source>
</evidence>
<name>A0ABS9NQ08_9NEIS</name>
<keyword evidence="5 7" id="KW-0808">Transferase</keyword>
<organism evidence="7 8">
    <name type="scientific">Kingella pumchi</name>
    <dbReference type="NCBI Taxonomy" id="2779506"/>
    <lineage>
        <taxon>Bacteria</taxon>
        <taxon>Pseudomonadati</taxon>
        <taxon>Pseudomonadota</taxon>
        <taxon>Betaproteobacteria</taxon>
        <taxon>Neisseriales</taxon>
        <taxon>Neisseriaceae</taxon>
        <taxon>Kingella</taxon>
    </lineage>
</organism>
<dbReference type="GO" id="GO:0004140">
    <property type="term" value="F:dephospho-CoA kinase activity"/>
    <property type="evidence" value="ECO:0007669"/>
    <property type="project" value="UniProtKB-EC"/>
</dbReference>
<dbReference type="PANTHER" id="PTHR10695">
    <property type="entry name" value="DEPHOSPHO-COA KINASE-RELATED"/>
    <property type="match status" value="1"/>
</dbReference>
<dbReference type="NCBIfam" id="TIGR00152">
    <property type="entry name" value="dephospho-CoA kinase"/>
    <property type="match status" value="1"/>
</dbReference>
<dbReference type="InterPro" id="IPR001977">
    <property type="entry name" value="Depp_CoAkinase"/>
</dbReference>
<comment type="similarity">
    <text evidence="1 5">Belongs to the CoaE family.</text>
</comment>
<sequence>MTTWIGLTGGIGSGKSQTAALFGELGVPLIDADTVNRTLTDTPNSPPLCAIRRRFGEQALDASGRMNRPHIRQTVFNDPQAKRDLEAILHPFIFTEIRSLKNHFTDFPYGIIEIAILAEQPVFRNLVERVLLVSADENVRIGRVMRRSGLTEAEVRAIIAAQAAESDRRSIADDIIDNNGSLKDLQETVFRQHQIYTRLYSPAH</sequence>
<keyword evidence="2 5" id="KW-0547">Nucleotide-binding</keyword>
<protein>
    <recommendedName>
        <fullName evidence="5 6">Dephospho-CoA kinase</fullName>
        <ecNumber evidence="5 6">2.7.1.24</ecNumber>
    </recommendedName>
    <alternativeName>
        <fullName evidence="5">Dephosphocoenzyme A kinase</fullName>
    </alternativeName>
</protein>
<dbReference type="RefSeq" id="WP_238748442.1">
    <property type="nucleotide sequence ID" value="NZ_JAKOOW010000037.1"/>
</dbReference>
<keyword evidence="5 7" id="KW-0418">Kinase</keyword>
<feature type="binding site" evidence="5">
    <location>
        <begin position="12"/>
        <end position="17"/>
    </location>
    <ligand>
        <name>ATP</name>
        <dbReference type="ChEBI" id="CHEBI:30616"/>
    </ligand>
</feature>
<dbReference type="EC" id="2.7.1.24" evidence="5 6"/>
<evidence type="ECO:0000256" key="3">
    <source>
        <dbReference type="ARBA" id="ARBA00022840"/>
    </source>
</evidence>
<comment type="pathway">
    <text evidence="5">Cofactor biosynthesis; coenzyme A biosynthesis; CoA from (R)-pantothenate: step 5/5.</text>
</comment>
<dbReference type="InterPro" id="IPR027417">
    <property type="entry name" value="P-loop_NTPase"/>
</dbReference>